<feature type="compositionally biased region" description="Basic residues" evidence="1">
    <location>
        <begin position="321"/>
        <end position="330"/>
    </location>
</feature>
<keyword evidence="4" id="KW-1185">Reference proteome</keyword>
<feature type="region of interest" description="Disordered" evidence="1">
    <location>
        <begin position="277"/>
        <end position="354"/>
    </location>
</feature>
<feature type="domain" description="Integrase catalytic" evidence="2">
    <location>
        <begin position="609"/>
        <end position="776"/>
    </location>
</feature>
<sequence length="1389" mass="154245">MASAQSTRTLESLADDIDTLHEKIESSSTRLEGVERMLLDVMTKLDALGAAVSPSGARGEVSDAGISGSSPSVPAESGRSGQSSFQTARERFLKLFPREDIFSGAPNGTPFHKWKGRFQHCLDIISLSDSDAKSCIPFTLSGLALTCAQENARLRLWQLIDVLGSTFVSKITTRAALQLVRQTSFDRFRHIGDTEVARFDGMCSSIVAAVDQIGPPHSFPASVAEYVVQAMLLSKHGSQIAISLAEVEGTEAISRIRLYLGRLDLLSTHANQTSYYIETPDNASDVGERHEDDVPSNNELYFSRPRPRSSGQPGAPPVRYQWRRPEHRRPHSPDYRGPQASEYRNSQGSDYRRIHTDPRVHFTGLTEIRNSTDQLEASAHVSADPGANNNSDFLGFVSDVYATLDCLPRGQKWTILVDTGSGRSLSGLKAYERYCHTVGQSPALEPADNDVPVFWGRSLPVIGRGHVRLPTSQDSFLDLYPVIVHNDYLPLIFGGLDQDKFQFDLLRTESVLRSKLAHIPDLPLIRPPGGQLALEFCSPLDIALYTADELYKLHKRFGHASAAKIKQLLRQAGEQVDPGEIHNFIELVRKCETCQWYVGRRTTYKVAANFDVEFNHVVQLDFVFITFDGVSTKVLHVVCAGTKFTAACVSRDGTAQGIFRDLYSMWFKVFGAPHRIVLDRERVLVSKDLEIMLNNEGVVIDPVPIEAHFALGIVERHHETLRCVCDRVHREHQDLSPNDVLDIATRAINVTTGPEGIIPSLLVFGTIPRLPLRPEVGQHDSRETQESRLGAMARARAEYEVIVSKLKLKLAATTRAPQFPGHNELVPGAAVLVRREEGKAWTGPFVCSDVNGDRARVSVIQPSLLSSDRARVSEYSATNVKLYVPPRSHALLCLLTNKPAQEGFEDADAKEMAGIVKHGILSPINSVPPGANLLGSRMDRIIKPTGVKKSRFVVQGFNDREASSVNVESPILAKYSFRLLVSVAACRDWELFYRDYVQAYLQSAHPLNRDVYLRLKDDVRNILSSITNTAWPKFAKLLRPLYGLTESGAYWYSTLTRALRVERFVPGALDPCVMHDQVTGQGFVGILVDDVIVAGEDACLVRERIVASNFEHKGLCRVPFVFNGFGVTRKGDVHFIDHVKYAARSLKPVGANSFEDFRALRGRLNYIATGTRPDILCGVALASQVVADDFLPVHWRRLMTLSRYVLDNPVKLRYEPLNINALQLRVFADASYASNLDHTSQIGFAIFLGDNTERVHYLHAQSNKCRQVAHSVLSAELLALCHAFDFAEAIQTELLRHGLSVPIVLATDSKQVFDSVTRSTTMTEKRLLVRMLVLRQGLADLRISQILHVPGALNIADALTKDRFCPLWARVPSQGLLAYVESASVHLTW</sequence>
<evidence type="ECO:0000313" key="3">
    <source>
        <dbReference type="EMBL" id="KAA8494373.1"/>
    </source>
</evidence>
<dbReference type="SUPFAM" id="SSF53098">
    <property type="entry name" value="Ribonuclease H-like"/>
    <property type="match status" value="2"/>
</dbReference>
<dbReference type="OrthoDB" id="5664at2759"/>
<accession>A0A5J4YUD3</accession>
<gene>
    <name evidence="3" type="ORF">FVE85_2614</name>
</gene>
<dbReference type="InterPro" id="IPR036397">
    <property type="entry name" value="RNaseH_sf"/>
</dbReference>
<dbReference type="Gene3D" id="3.30.420.10">
    <property type="entry name" value="Ribonuclease H-like superfamily/Ribonuclease H"/>
    <property type="match status" value="2"/>
</dbReference>
<comment type="caution">
    <text evidence="3">The sequence shown here is derived from an EMBL/GenBank/DDBJ whole genome shotgun (WGS) entry which is preliminary data.</text>
</comment>
<protein>
    <submittedName>
        <fullName evidence="3">Retrovirus-related Pol polyprotein from transposon TNT 1-94</fullName>
    </submittedName>
</protein>
<dbReference type="InterPro" id="IPR013103">
    <property type="entry name" value="RVT_2"/>
</dbReference>
<dbReference type="InterPro" id="IPR012337">
    <property type="entry name" value="RNaseH-like_sf"/>
</dbReference>
<feature type="region of interest" description="Disordered" evidence="1">
    <location>
        <begin position="53"/>
        <end position="84"/>
    </location>
</feature>
<evidence type="ECO:0000313" key="4">
    <source>
        <dbReference type="Proteomes" id="UP000324585"/>
    </source>
</evidence>
<dbReference type="Proteomes" id="UP000324585">
    <property type="component" value="Unassembled WGS sequence"/>
</dbReference>
<dbReference type="GO" id="GO:0003676">
    <property type="term" value="F:nucleic acid binding"/>
    <property type="evidence" value="ECO:0007669"/>
    <property type="project" value="InterPro"/>
</dbReference>
<dbReference type="InterPro" id="IPR001584">
    <property type="entry name" value="Integrase_cat-core"/>
</dbReference>
<dbReference type="EMBL" id="VRMN01000004">
    <property type="protein sequence ID" value="KAA8494373.1"/>
    <property type="molecule type" value="Genomic_DNA"/>
</dbReference>
<dbReference type="PROSITE" id="PS50994">
    <property type="entry name" value="INTEGRASE"/>
    <property type="match status" value="1"/>
</dbReference>
<name>A0A5J4YUD3_PORPP</name>
<dbReference type="GO" id="GO:0015074">
    <property type="term" value="P:DNA integration"/>
    <property type="evidence" value="ECO:0007669"/>
    <property type="project" value="InterPro"/>
</dbReference>
<organism evidence="3 4">
    <name type="scientific">Porphyridium purpureum</name>
    <name type="common">Red alga</name>
    <name type="synonym">Porphyridium cruentum</name>
    <dbReference type="NCBI Taxonomy" id="35688"/>
    <lineage>
        <taxon>Eukaryota</taxon>
        <taxon>Rhodophyta</taxon>
        <taxon>Bangiophyceae</taxon>
        <taxon>Porphyridiales</taxon>
        <taxon>Porphyridiaceae</taxon>
        <taxon>Porphyridium</taxon>
    </lineage>
</organism>
<evidence type="ECO:0000256" key="1">
    <source>
        <dbReference type="SAM" id="MobiDB-lite"/>
    </source>
</evidence>
<dbReference type="Pfam" id="PF07727">
    <property type="entry name" value="RVT_2"/>
    <property type="match status" value="1"/>
</dbReference>
<evidence type="ECO:0000259" key="2">
    <source>
        <dbReference type="PROSITE" id="PS50994"/>
    </source>
</evidence>
<proteinExistence type="predicted"/>
<reference evidence="4" key="1">
    <citation type="journal article" date="2019" name="Nat. Commun.">
        <title>Expansion of phycobilisome linker gene families in mesophilic red algae.</title>
        <authorList>
            <person name="Lee J."/>
            <person name="Kim D."/>
            <person name="Bhattacharya D."/>
            <person name="Yoon H.S."/>
        </authorList>
    </citation>
    <scope>NUCLEOTIDE SEQUENCE [LARGE SCALE GENOMIC DNA]</scope>
    <source>
        <strain evidence="4">CCMP 1328</strain>
    </source>
</reference>